<keyword evidence="4" id="KW-1185">Reference proteome</keyword>
<dbReference type="Proteomes" id="UP001589890">
    <property type="component" value="Unassembled WGS sequence"/>
</dbReference>
<keyword evidence="2" id="KW-0472">Membrane</keyword>
<dbReference type="InterPro" id="IPR035940">
    <property type="entry name" value="CAP_sf"/>
</dbReference>
<proteinExistence type="predicted"/>
<sequence>MSEPGATRRPHSRRKNDSRRLKPLIVIGAFVAVIAPIAWILVQEPGGGLADESVPYVSREDDRYSTPSHEDPLADSTPGDIPSTAPLPSSTPSTPGSTPTPTPGVTPTGTPDRLDTETPAPTTSPTDRPTSIGTIPATYRPTTTPRPTSTQPTSGGTTKPTQSTSPTTTTPKPTPTETTRTPTDTGGMTAAERELFGNIEIARQEAGCAPLKRSTPLTLASREDAADRASSGRMDGGSASYAAVGANDMTAKEAMSRLLDDHSSTVLNCNFTTLGVGQAKHSYRNCLLFICSSGTRVSWVVDFT</sequence>
<gene>
    <name evidence="3" type="ORF">ACFFGN_24610</name>
</gene>
<dbReference type="EMBL" id="JBHLTC010000032">
    <property type="protein sequence ID" value="MFC0627279.1"/>
    <property type="molecule type" value="Genomic_DNA"/>
</dbReference>
<name>A0ABV6QRM3_9ACTN</name>
<evidence type="ECO:0000313" key="3">
    <source>
        <dbReference type="EMBL" id="MFC0627279.1"/>
    </source>
</evidence>
<comment type="caution">
    <text evidence="3">The sequence shown here is derived from an EMBL/GenBank/DDBJ whole genome shotgun (WGS) entry which is preliminary data.</text>
</comment>
<keyword evidence="2" id="KW-0812">Transmembrane</keyword>
<feature type="compositionally biased region" description="Polar residues" evidence="1">
    <location>
        <begin position="119"/>
        <end position="133"/>
    </location>
</feature>
<dbReference type="PRINTS" id="PR01217">
    <property type="entry name" value="PRICHEXTENSN"/>
</dbReference>
<dbReference type="Gene3D" id="3.40.33.10">
    <property type="entry name" value="CAP"/>
    <property type="match status" value="1"/>
</dbReference>
<feature type="region of interest" description="Disordered" evidence="1">
    <location>
        <begin position="47"/>
        <end position="188"/>
    </location>
</feature>
<evidence type="ECO:0000256" key="2">
    <source>
        <dbReference type="SAM" id="Phobius"/>
    </source>
</evidence>
<evidence type="ECO:0000256" key="1">
    <source>
        <dbReference type="SAM" id="MobiDB-lite"/>
    </source>
</evidence>
<organism evidence="3 4">
    <name type="scientific">Kribbella deserti</name>
    <dbReference type="NCBI Taxonomy" id="1926257"/>
    <lineage>
        <taxon>Bacteria</taxon>
        <taxon>Bacillati</taxon>
        <taxon>Actinomycetota</taxon>
        <taxon>Actinomycetes</taxon>
        <taxon>Propionibacteriales</taxon>
        <taxon>Kribbellaceae</taxon>
        <taxon>Kribbella</taxon>
    </lineage>
</organism>
<dbReference type="RefSeq" id="WP_380051762.1">
    <property type="nucleotide sequence ID" value="NZ_JBHLTC010000032.1"/>
</dbReference>
<keyword evidence="2" id="KW-1133">Transmembrane helix</keyword>
<feature type="compositionally biased region" description="Low complexity" evidence="1">
    <location>
        <begin position="141"/>
        <end position="183"/>
    </location>
</feature>
<accession>A0ABV6QRM3</accession>
<protein>
    <submittedName>
        <fullName evidence="3">CAP domain-containing protein</fullName>
    </submittedName>
</protein>
<reference evidence="3 4" key="1">
    <citation type="submission" date="2024-09" db="EMBL/GenBank/DDBJ databases">
        <authorList>
            <person name="Sun Q."/>
            <person name="Mori K."/>
        </authorList>
    </citation>
    <scope>NUCLEOTIDE SEQUENCE [LARGE SCALE GENOMIC DNA]</scope>
    <source>
        <strain evidence="3 4">CGMCC 1.15906</strain>
    </source>
</reference>
<feature type="transmembrane region" description="Helical" evidence="2">
    <location>
        <begin position="21"/>
        <end position="42"/>
    </location>
</feature>
<feature type="compositionally biased region" description="Low complexity" evidence="1">
    <location>
        <begin position="82"/>
        <end position="97"/>
    </location>
</feature>
<evidence type="ECO:0000313" key="4">
    <source>
        <dbReference type="Proteomes" id="UP001589890"/>
    </source>
</evidence>
<feature type="compositionally biased region" description="Basic and acidic residues" evidence="1">
    <location>
        <begin position="58"/>
        <end position="72"/>
    </location>
</feature>